<dbReference type="GO" id="GO:0008202">
    <property type="term" value="P:steroid metabolic process"/>
    <property type="evidence" value="ECO:0007669"/>
    <property type="project" value="TreeGrafter"/>
</dbReference>
<reference evidence="3 4" key="1">
    <citation type="submission" date="2024-02" db="EMBL/GenBank/DDBJ databases">
        <title>Chromosome-scale genome assembly of the rough periwinkle Littorina saxatilis.</title>
        <authorList>
            <person name="De Jode A."/>
            <person name="Faria R."/>
            <person name="Formenti G."/>
            <person name="Sims Y."/>
            <person name="Smith T.P."/>
            <person name="Tracey A."/>
            <person name="Wood J.M.D."/>
            <person name="Zagrodzka Z.B."/>
            <person name="Johannesson K."/>
            <person name="Butlin R.K."/>
            <person name="Leder E.H."/>
        </authorList>
    </citation>
    <scope>NUCLEOTIDE SEQUENCE [LARGE SCALE GENOMIC DNA]</scope>
    <source>
        <strain evidence="3">Snail1</strain>
        <tissue evidence="3">Muscle</tissue>
    </source>
</reference>
<comment type="caution">
    <text evidence="3">The sequence shown here is derived from an EMBL/GenBank/DDBJ whole genome shotgun (WGS) entry which is preliminary data.</text>
</comment>
<dbReference type="Gene3D" id="3.40.50.720">
    <property type="entry name" value="NAD(P)-binding Rossmann-like Domain"/>
    <property type="match status" value="1"/>
</dbReference>
<dbReference type="Pfam" id="PF00106">
    <property type="entry name" value="adh_short"/>
    <property type="match status" value="1"/>
</dbReference>
<dbReference type="InterPro" id="IPR020904">
    <property type="entry name" value="Sc_DH/Rdtase_CS"/>
</dbReference>
<gene>
    <name evidence="3" type="ORF">V1264_012659</name>
</gene>
<organism evidence="3 4">
    <name type="scientific">Littorina saxatilis</name>
    <dbReference type="NCBI Taxonomy" id="31220"/>
    <lineage>
        <taxon>Eukaryota</taxon>
        <taxon>Metazoa</taxon>
        <taxon>Spiralia</taxon>
        <taxon>Lophotrochozoa</taxon>
        <taxon>Mollusca</taxon>
        <taxon>Gastropoda</taxon>
        <taxon>Caenogastropoda</taxon>
        <taxon>Littorinimorpha</taxon>
        <taxon>Littorinoidea</taxon>
        <taxon>Littorinidae</taxon>
        <taxon>Littorina</taxon>
    </lineage>
</organism>
<name>A0AAN9GNT8_9CAEN</name>
<comment type="similarity">
    <text evidence="2">Belongs to the short-chain dehydrogenases/reductases (SDR) family.</text>
</comment>
<evidence type="ECO:0000313" key="3">
    <source>
        <dbReference type="EMBL" id="KAK7113360.1"/>
    </source>
</evidence>
<evidence type="ECO:0000256" key="2">
    <source>
        <dbReference type="RuleBase" id="RU000363"/>
    </source>
</evidence>
<dbReference type="AlphaFoldDB" id="A0AAN9GNT8"/>
<evidence type="ECO:0000256" key="1">
    <source>
        <dbReference type="ARBA" id="ARBA00023002"/>
    </source>
</evidence>
<dbReference type="InterPro" id="IPR002347">
    <property type="entry name" value="SDR_fam"/>
</dbReference>
<dbReference type="Proteomes" id="UP001374579">
    <property type="component" value="Unassembled WGS sequence"/>
</dbReference>
<protein>
    <submittedName>
        <fullName evidence="3">Uncharacterized protein</fullName>
    </submittedName>
</protein>
<dbReference type="InterPro" id="IPR036291">
    <property type="entry name" value="NAD(P)-bd_dom_sf"/>
</dbReference>
<proteinExistence type="inferred from homology"/>
<keyword evidence="4" id="KW-1185">Reference proteome</keyword>
<accession>A0AAN9GNT8</accession>
<dbReference type="PRINTS" id="PR00081">
    <property type="entry name" value="GDHRDH"/>
</dbReference>
<dbReference type="PANTHER" id="PTHR43313">
    <property type="entry name" value="SHORT-CHAIN DEHYDROGENASE/REDUCTASE FAMILY 9C"/>
    <property type="match status" value="1"/>
</dbReference>
<evidence type="ECO:0000313" key="4">
    <source>
        <dbReference type="Proteomes" id="UP001374579"/>
    </source>
</evidence>
<dbReference type="SUPFAM" id="SSF51735">
    <property type="entry name" value="NAD(P)-binding Rossmann-fold domains"/>
    <property type="match status" value="1"/>
</dbReference>
<dbReference type="PROSITE" id="PS00061">
    <property type="entry name" value="ADH_SHORT"/>
    <property type="match status" value="1"/>
</dbReference>
<sequence length="335" mass="36975">MFMCTFGAALIVVAVVVAGNFLLRRRIVSSDGKAVLITGCDRGFGYMLAVQLSKLGYRVFAACYDATGEGATKLRETSSFIVVVQLDVTSDKQVEEARRFVESELDGDGLWAVVNNAGIGAFAEAEWCSLSAYQTVMNVNWMGTVRVTKSFLPLVRTTRGRIINIASLAGRIALPGFTAYSSTKFAVVGFSDSLRREMFKFGVKVITIEPSLYKTAISNEEALTRQNAKMWGETSQEVRHEYGDTYFRAYLAKLATILRYSSEKIHEVVDDLTHAVTSSHPYTRYVPALFTNQLPSDGFAASPNHFQDFVLGTIFKVPETPACLSAERLDEQKAL</sequence>
<keyword evidence="1" id="KW-0560">Oxidoreductase</keyword>
<dbReference type="PRINTS" id="PR00080">
    <property type="entry name" value="SDRFAMILY"/>
</dbReference>
<dbReference type="PANTHER" id="PTHR43313:SF36">
    <property type="entry name" value="D-BETA-HYDROXYBUTYRATE DEHYDROGENASE, MITOCHONDRIAL"/>
    <property type="match status" value="1"/>
</dbReference>
<dbReference type="EMBL" id="JBAMIC010000002">
    <property type="protein sequence ID" value="KAK7113360.1"/>
    <property type="molecule type" value="Genomic_DNA"/>
</dbReference>
<dbReference type="GO" id="GO:0016491">
    <property type="term" value="F:oxidoreductase activity"/>
    <property type="evidence" value="ECO:0007669"/>
    <property type="project" value="UniProtKB-KW"/>
</dbReference>